<dbReference type="AlphaFoldDB" id="A0AA88AZU5"/>
<feature type="domain" description="O-methyltransferase dimerisation" evidence="6">
    <location>
        <begin position="24"/>
        <end position="113"/>
    </location>
</feature>
<evidence type="ECO:0000259" key="6">
    <source>
        <dbReference type="Pfam" id="PF08100"/>
    </source>
</evidence>
<keyword evidence="8" id="KW-1185">Reference proteome</keyword>
<dbReference type="GO" id="GO:0008171">
    <property type="term" value="F:O-methyltransferase activity"/>
    <property type="evidence" value="ECO:0007669"/>
    <property type="project" value="InterPro"/>
</dbReference>
<feature type="domain" description="O-methyltransferase C-terminal" evidence="5">
    <location>
        <begin position="137"/>
        <end position="344"/>
    </location>
</feature>
<dbReference type="GO" id="GO:0032259">
    <property type="term" value="P:methylation"/>
    <property type="evidence" value="ECO:0007669"/>
    <property type="project" value="UniProtKB-KW"/>
</dbReference>
<evidence type="ECO:0000256" key="4">
    <source>
        <dbReference type="PIRSR" id="PIRSR005739-1"/>
    </source>
</evidence>
<dbReference type="GO" id="GO:0009717">
    <property type="term" value="P:isoflavonoid biosynthetic process"/>
    <property type="evidence" value="ECO:0007669"/>
    <property type="project" value="UniProtKB-ARBA"/>
</dbReference>
<feature type="active site" description="Proton acceptor" evidence="4">
    <location>
        <position position="267"/>
    </location>
</feature>
<dbReference type="InterPro" id="IPR036388">
    <property type="entry name" value="WH-like_DNA-bd_sf"/>
</dbReference>
<dbReference type="InterPro" id="IPR016461">
    <property type="entry name" value="COMT-like"/>
</dbReference>
<dbReference type="SUPFAM" id="SSF46785">
    <property type="entry name" value="Winged helix' DNA-binding domain"/>
    <property type="match status" value="1"/>
</dbReference>
<dbReference type="GO" id="GO:0008757">
    <property type="term" value="F:S-adenosylmethionine-dependent methyltransferase activity"/>
    <property type="evidence" value="ECO:0007669"/>
    <property type="project" value="UniProtKB-ARBA"/>
</dbReference>
<evidence type="ECO:0000256" key="3">
    <source>
        <dbReference type="ARBA" id="ARBA00022691"/>
    </source>
</evidence>
<dbReference type="InterPro" id="IPR036390">
    <property type="entry name" value="WH_DNA-bd_sf"/>
</dbReference>
<dbReference type="PIRSF" id="PIRSF005739">
    <property type="entry name" value="O-mtase"/>
    <property type="match status" value="1"/>
</dbReference>
<organism evidence="7 8">
    <name type="scientific">Ficus carica</name>
    <name type="common">Common fig</name>
    <dbReference type="NCBI Taxonomy" id="3494"/>
    <lineage>
        <taxon>Eukaryota</taxon>
        <taxon>Viridiplantae</taxon>
        <taxon>Streptophyta</taxon>
        <taxon>Embryophyta</taxon>
        <taxon>Tracheophyta</taxon>
        <taxon>Spermatophyta</taxon>
        <taxon>Magnoliopsida</taxon>
        <taxon>eudicotyledons</taxon>
        <taxon>Gunneridae</taxon>
        <taxon>Pentapetalae</taxon>
        <taxon>rosids</taxon>
        <taxon>fabids</taxon>
        <taxon>Rosales</taxon>
        <taxon>Moraceae</taxon>
        <taxon>Ficeae</taxon>
        <taxon>Ficus</taxon>
    </lineage>
</organism>
<proteinExistence type="predicted"/>
<keyword evidence="1" id="KW-0489">Methyltransferase</keyword>
<dbReference type="FunFam" id="1.10.10.10:FF:000213">
    <property type="entry name" value="Coniferyl alcohol 9-O-methyltransferase"/>
    <property type="match status" value="1"/>
</dbReference>
<dbReference type="FunFam" id="3.40.50.150:FF:000057">
    <property type="entry name" value="O-methyltransferase ZRP4"/>
    <property type="match status" value="1"/>
</dbReference>
<dbReference type="Gene3D" id="3.40.50.150">
    <property type="entry name" value="Vaccinia Virus protein VP39"/>
    <property type="match status" value="1"/>
</dbReference>
<dbReference type="PROSITE" id="PS51683">
    <property type="entry name" value="SAM_OMT_II"/>
    <property type="match status" value="1"/>
</dbReference>
<dbReference type="Pfam" id="PF00891">
    <property type="entry name" value="Methyltransf_2"/>
    <property type="match status" value="1"/>
</dbReference>
<evidence type="ECO:0000256" key="1">
    <source>
        <dbReference type="ARBA" id="ARBA00022603"/>
    </source>
</evidence>
<dbReference type="Pfam" id="PF08100">
    <property type="entry name" value="Dimerisation"/>
    <property type="match status" value="1"/>
</dbReference>
<keyword evidence="2" id="KW-0808">Transferase</keyword>
<dbReference type="InterPro" id="IPR012967">
    <property type="entry name" value="COMT_dimerisation"/>
</dbReference>
<comment type="caution">
    <text evidence="7">The sequence shown here is derived from an EMBL/GenBank/DDBJ whole genome shotgun (WGS) entry which is preliminary data.</text>
</comment>
<protein>
    <submittedName>
        <fullName evidence="7">Uncharacterized protein</fullName>
    </submittedName>
</protein>
<dbReference type="Proteomes" id="UP001187192">
    <property type="component" value="Unassembled WGS sequence"/>
</dbReference>
<dbReference type="PANTHER" id="PTHR11746">
    <property type="entry name" value="O-METHYLTRANSFERASE"/>
    <property type="match status" value="1"/>
</dbReference>
<dbReference type="InterPro" id="IPR029063">
    <property type="entry name" value="SAM-dependent_MTases_sf"/>
</dbReference>
<evidence type="ECO:0000313" key="8">
    <source>
        <dbReference type="Proteomes" id="UP001187192"/>
    </source>
</evidence>
<dbReference type="CDD" id="cd02440">
    <property type="entry name" value="AdoMet_MTases"/>
    <property type="match status" value="1"/>
</dbReference>
<dbReference type="Gene3D" id="1.10.10.10">
    <property type="entry name" value="Winged helix-like DNA-binding domain superfamily/Winged helix DNA-binding domain"/>
    <property type="match status" value="1"/>
</dbReference>
<evidence type="ECO:0000256" key="2">
    <source>
        <dbReference type="ARBA" id="ARBA00022679"/>
    </source>
</evidence>
<accession>A0AA88AZU5</accession>
<reference evidence="7" key="1">
    <citation type="submission" date="2023-07" db="EMBL/GenBank/DDBJ databases">
        <title>draft genome sequence of fig (Ficus carica).</title>
        <authorList>
            <person name="Takahashi T."/>
            <person name="Nishimura K."/>
        </authorList>
    </citation>
    <scope>NUCLEOTIDE SEQUENCE</scope>
</reference>
<gene>
    <name evidence="7" type="ORF">TIFTF001_023022</name>
</gene>
<dbReference type="EMBL" id="BTGU01000048">
    <property type="protein sequence ID" value="GMN53901.1"/>
    <property type="molecule type" value="Genomic_DNA"/>
</dbReference>
<sequence length="362" mass="40571">MEFSKVSSSELLGAHSRLWYCSVSYMKAMSLKCAIELGIPDIIHSHGQSITFSKLIASLPVHPSKTRCVFSLMRILVHSGFFESRKVDKIDQKDDDEEEEEYSLTLTSRLLLNDAPLRMKEFFLSSVLPQTMSQMHSLSSWLQNSDTSAYKTTGGMTLWESLAQDSRLAHIFNETMASDSKLTSKIILDECSEVFEGLKSLVDVGGGTGTLARAIANAYPNLKCTVFDLPRVVANLQGTENLDFVGGDMFSDPIPPADAILLKWILHDWNDEDSLKILKRCREAILRNGKGGKVIIIDMVIGSQNTDELTGIQLCNDVIMMATFFSMERSLKEWEKLFFDAGFSHYKINPKLGVRSLIELYP</sequence>
<evidence type="ECO:0000313" key="7">
    <source>
        <dbReference type="EMBL" id="GMN53901.1"/>
    </source>
</evidence>
<keyword evidence="3" id="KW-0949">S-adenosyl-L-methionine</keyword>
<dbReference type="InterPro" id="IPR001077">
    <property type="entry name" value="COMT_C"/>
</dbReference>
<dbReference type="SUPFAM" id="SSF53335">
    <property type="entry name" value="S-adenosyl-L-methionine-dependent methyltransferases"/>
    <property type="match status" value="1"/>
</dbReference>
<name>A0AA88AZU5_FICCA</name>
<dbReference type="GO" id="GO:0046983">
    <property type="term" value="F:protein dimerization activity"/>
    <property type="evidence" value="ECO:0007669"/>
    <property type="project" value="InterPro"/>
</dbReference>
<evidence type="ECO:0000259" key="5">
    <source>
        <dbReference type="Pfam" id="PF00891"/>
    </source>
</evidence>